<gene>
    <name evidence="1" type="ORF">EHQ52_13505</name>
</gene>
<keyword evidence="1" id="KW-0449">Lipoprotein</keyword>
<dbReference type="AlphaFoldDB" id="A0A4R9J5B2"/>
<keyword evidence="2" id="KW-1185">Reference proteome</keyword>
<proteinExistence type="predicted"/>
<dbReference type="RefSeq" id="WP_135615742.1">
    <property type="nucleotide sequence ID" value="NZ_RQFY01000005.1"/>
</dbReference>
<comment type="caution">
    <text evidence="1">The sequence shown here is derived from an EMBL/GenBank/DDBJ whole genome shotgun (WGS) entry which is preliminary data.</text>
</comment>
<dbReference type="OrthoDB" id="9851385at2"/>
<protein>
    <submittedName>
        <fullName evidence="1">YceK/YidQ family lipoprotein</fullName>
    </submittedName>
</protein>
<dbReference type="Proteomes" id="UP000297871">
    <property type="component" value="Unassembled WGS sequence"/>
</dbReference>
<evidence type="ECO:0000313" key="2">
    <source>
        <dbReference type="Proteomes" id="UP000297871"/>
    </source>
</evidence>
<sequence>MKITNLKRKQVLQLIYIFVISFNLFNCATFHSIDSRIKEDCDIVSKQPYQVLYGGTKINIRFITADTTNDRAGYAKLAAWFGIFDFIPSFLIDTVLVPITVPWEIAGSISNSKCKITE</sequence>
<reference evidence="1" key="1">
    <citation type="journal article" date="2019" name="PLoS Negl. Trop. Dis.">
        <title>Revisiting the worldwide diversity of Leptospira species in the environment.</title>
        <authorList>
            <person name="Vincent A.T."/>
            <person name="Schiettekatte O."/>
            <person name="Bourhy P."/>
            <person name="Veyrier F.J."/>
            <person name="Picardeau M."/>
        </authorList>
    </citation>
    <scope>NUCLEOTIDE SEQUENCE [LARGE SCALE GENOMIC DNA]</scope>
    <source>
        <strain evidence="1">201800265</strain>
    </source>
</reference>
<dbReference type="EMBL" id="RQFY01000005">
    <property type="protein sequence ID" value="TGL32805.1"/>
    <property type="molecule type" value="Genomic_DNA"/>
</dbReference>
<organism evidence="1 2">
    <name type="scientific">Leptospira koniambonensis</name>
    <dbReference type="NCBI Taxonomy" id="2484950"/>
    <lineage>
        <taxon>Bacteria</taxon>
        <taxon>Pseudomonadati</taxon>
        <taxon>Spirochaetota</taxon>
        <taxon>Spirochaetia</taxon>
        <taxon>Leptospirales</taxon>
        <taxon>Leptospiraceae</taxon>
        <taxon>Leptospira</taxon>
    </lineage>
</organism>
<name>A0A4R9J5B2_9LEPT</name>
<evidence type="ECO:0000313" key="1">
    <source>
        <dbReference type="EMBL" id="TGL32805.1"/>
    </source>
</evidence>
<accession>A0A4R9J5B2</accession>